<accession>A0A919A006</accession>
<gene>
    <name evidence="3" type="ORF">GCM10018785_54660</name>
</gene>
<organism evidence="3 4">
    <name type="scientific">Streptomyces longispororuber</name>
    <dbReference type="NCBI Taxonomy" id="68230"/>
    <lineage>
        <taxon>Bacteria</taxon>
        <taxon>Bacillati</taxon>
        <taxon>Actinomycetota</taxon>
        <taxon>Actinomycetes</taxon>
        <taxon>Kitasatosporales</taxon>
        <taxon>Streptomycetaceae</taxon>
        <taxon>Streptomyces</taxon>
    </lineage>
</organism>
<sequence>MEGNVRTVRPGLKGRLVPENRSLWRARRPEARHRIVCFPHAGGGANAYASWARRLPEEIELAAVQLPGRQNRLAEGPAVDVGRLVQEIVADLRPVLTGPFSFFGHSCGSLLAFEVARALQLRGGPRPDRLFVSAQSTPEVIWAGPKLHDLPEREFHAAVLSLGGFDEEVSADQEVMDALVPVVLADFQLWERHRVTTAPALESPITALVGQSDWRAPLETVKGWSEYTSAAFTTELFPGGHFYLNEEGNDVPGFVGRTLLEA</sequence>
<reference evidence="3" key="2">
    <citation type="submission" date="2020-09" db="EMBL/GenBank/DDBJ databases">
        <authorList>
            <person name="Sun Q."/>
            <person name="Ohkuma M."/>
        </authorList>
    </citation>
    <scope>NUCLEOTIDE SEQUENCE</scope>
    <source>
        <strain evidence="3">JCM 4784</strain>
    </source>
</reference>
<dbReference type="Pfam" id="PF00975">
    <property type="entry name" value="Thioesterase"/>
    <property type="match status" value="1"/>
</dbReference>
<reference evidence="3" key="1">
    <citation type="journal article" date="2014" name="Int. J. Syst. Evol. Microbiol.">
        <title>Complete genome sequence of Corynebacterium casei LMG S-19264T (=DSM 44701T), isolated from a smear-ripened cheese.</title>
        <authorList>
            <consortium name="US DOE Joint Genome Institute (JGI-PGF)"/>
            <person name="Walter F."/>
            <person name="Albersmeier A."/>
            <person name="Kalinowski J."/>
            <person name="Ruckert C."/>
        </authorList>
    </citation>
    <scope>NUCLEOTIDE SEQUENCE</scope>
    <source>
        <strain evidence="3">JCM 4784</strain>
    </source>
</reference>
<comment type="similarity">
    <text evidence="1">Belongs to the thioesterase family.</text>
</comment>
<dbReference type="InterPro" id="IPR012223">
    <property type="entry name" value="TEII"/>
</dbReference>
<evidence type="ECO:0000259" key="2">
    <source>
        <dbReference type="Pfam" id="PF00975"/>
    </source>
</evidence>
<dbReference type="GO" id="GO:0008610">
    <property type="term" value="P:lipid biosynthetic process"/>
    <property type="evidence" value="ECO:0007669"/>
    <property type="project" value="TreeGrafter"/>
</dbReference>
<dbReference type="Gene3D" id="3.40.50.1820">
    <property type="entry name" value="alpha/beta hydrolase"/>
    <property type="match status" value="1"/>
</dbReference>
<dbReference type="PANTHER" id="PTHR11487">
    <property type="entry name" value="THIOESTERASE"/>
    <property type="match status" value="1"/>
</dbReference>
<dbReference type="EMBL" id="BNBT01000108">
    <property type="protein sequence ID" value="GHE79581.1"/>
    <property type="molecule type" value="Genomic_DNA"/>
</dbReference>
<dbReference type="SUPFAM" id="SSF53474">
    <property type="entry name" value="alpha/beta-Hydrolases"/>
    <property type="match status" value="1"/>
</dbReference>
<proteinExistence type="inferred from homology"/>
<evidence type="ECO:0000313" key="3">
    <source>
        <dbReference type="EMBL" id="GHE79581.1"/>
    </source>
</evidence>
<name>A0A919A006_9ACTN</name>
<dbReference type="Proteomes" id="UP000608024">
    <property type="component" value="Unassembled WGS sequence"/>
</dbReference>
<evidence type="ECO:0000313" key="4">
    <source>
        <dbReference type="Proteomes" id="UP000608024"/>
    </source>
</evidence>
<dbReference type="InterPro" id="IPR001031">
    <property type="entry name" value="Thioesterase"/>
</dbReference>
<keyword evidence="4" id="KW-1185">Reference proteome</keyword>
<evidence type="ECO:0000256" key="1">
    <source>
        <dbReference type="ARBA" id="ARBA00007169"/>
    </source>
</evidence>
<feature type="domain" description="Thioesterase" evidence="2">
    <location>
        <begin position="34"/>
        <end position="248"/>
    </location>
</feature>
<protein>
    <submittedName>
        <fullName evidence="3">Thioesterase</fullName>
    </submittedName>
</protein>
<dbReference type="InterPro" id="IPR029058">
    <property type="entry name" value="AB_hydrolase_fold"/>
</dbReference>
<dbReference type="AlphaFoldDB" id="A0A919A006"/>
<comment type="caution">
    <text evidence="3">The sequence shown here is derived from an EMBL/GenBank/DDBJ whole genome shotgun (WGS) entry which is preliminary data.</text>
</comment>
<dbReference type="PANTHER" id="PTHR11487:SF0">
    <property type="entry name" value="S-ACYL FATTY ACID SYNTHASE THIOESTERASE, MEDIUM CHAIN"/>
    <property type="match status" value="1"/>
</dbReference>